<evidence type="ECO:0000256" key="6">
    <source>
        <dbReference type="SAM" id="Phobius"/>
    </source>
</evidence>
<evidence type="ECO:0000313" key="9">
    <source>
        <dbReference type="Proteomes" id="UP000240418"/>
    </source>
</evidence>
<comment type="subcellular location">
    <subcellularLocation>
        <location evidence="1">Membrane</location>
        <topology evidence="1">Multi-pass membrane protein</topology>
    </subcellularLocation>
</comment>
<dbReference type="Pfam" id="PF00892">
    <property type="entry name" value="EamA"/>
    <property type="match status" value="1"/>
</dbReference>
<evidence type="ECO:0000256" key="5">
    <source>
        <dbReference type="ARBA" id="ARBA00023136"/>
    </source>
</evidence>
<evidence type="ECO:0000256" key="2">
    <source>
        <dbReference type="ARBA" id="ARBA00009853"/>
    </source>
</evidence>
<name>A0A2P8FK74_9RHOB</name>
<proteinExistence type="inferred from homology"/>
<dbReference type="SUPFAM" id="SSF103481">
    <property type="entry name" value="Multidrug resistance efflux transporter EmrE"/>
    <property type="match status" value="2"/>
</dbReference>
<evidence type="ECO:0000256" key="3">
    <source>
        <dbReference type="ARBA" id="ARBA00022692"/>
    </source>
</evidence>
<feature type="transmembrane region" description="Helical" evidence="6">
    <location>
        <begin position="277"/>
        <end position="295"/>
    </location>
</feature>
<dbReference type="InterPro" id="IPR037185">
    <property type="entry name" value="EmrE-like"/>
</dbReference>
<feature type="transmembrane region" description="Helical" evidence="6">
    <location>
        <begin position="151"/>
        <end position="169"/>
    </location>
</feature>
<dbReference type="Proteomes" id="UP000240418">
    <property type="component" value="Unassembled WGS sequence"/>
</dbReference>
<feature type="domain" description="EamA" evidence="7">
    <location>
        <begin position="12"/>
        <end position="141"/>
    </location>
</feature>
<dbReference type="PANTHER" id="PTHR22911">
    <property type="entry name" value="ACYL-MALONYL CONDENSING ENZYME-RELATED"/>
    <property type="match status" value="1"/>
</dbReference>
<dbReference type="OrthoDB" id="7855875at2"/>
<feature type="transmembrane region" description="Helical" evidence="6">
    <location>
        <begin position="85"/>
        <end position="113"/>
    </location>
</feature>
<protein>
    <recommendedName>
        <fullName evidence="7">EamA domain-containing protein</fullName>
    </recommendedName>
</protein>
<organism evidence="8 9">
    <name type="scientific">Shimia abyssi</name>
    <dbReference type="NCBI Taxonomy" id="1662395"/>
    <lineage>
        <taxon>Bacteria</taxon>
        <taxon>Pseudomonadati</taxon>
        <taxon>Pseudomonadota</taxon>
        <taxon>Alphaproteobacteria</taxon>
        <taxon>Rhodobacterales</taxon>
        <taxon>Roseobacteraceae</taxon>
    </lineage>
</organism>
<evidence type="ECO:0000256" key="1">
    <source>
        <dbReference type="ARBA" id="ARBA00004141"/>
    </source>
</evidence>
<dbReference type="GO" id="GO:0016020">
    <property type="term" value="C:membrane"/>
    <property type="evidence" value="ECO:0007669"/>
    <property type="project" value="UniProtKB-SubCell"/>
</dbReference>
<feature type="transmembrane region" description="Helical" evidence="6">
    <location>
        <begin position="222"/>
        <end position="241"/>
    </location>
</feature>
<accession>A0A2P8FK74</accession>
<evidence type="ECO:0000259" key="7">
    <source>
        <dbReference type="Pfam" id="PF00892"/>
    </source>
</evidence>
<feature type="transmembrane region" description="Helical" evidence="6">
    <location>
        <begin position="125"/>
        <end position="145"/>
    </location>
</feature>
<evidence type="ECO:0000313" key="8">
    <source>
        <dbReference type="EMBL" id="PSL22122.1"/>
    </source>
</evidence>
<feature type="transmembrane region" description="Helical" evidence="6">
    <location>
        <begin position="181"/>
        <end position="202"/>
    </location>
</feature>
<gene>
    <name evidence="8" type="ORF">CLV88_101547</name>
</gene>
<comment type="similarity">
    <text evidence="2">Belongs to the drug/metabolite transporter (DMT) superfamily. 10 TMS drug/metabolite exporter (DME) (TC 2.A.7.3) family.</text>
</comment>
<dbReference type="PANTHER" id="PTHR22911:SF6">
    <property type="entry name" value="SOLUTE CARRIER FAMILY 35 MEMBER G1"/>
    <property type="match status" value="1"/>
</dbReference>
<dbReference type="AlphaFoldDB" id="A0A2P8FK74"/>
<feature type="transmembrane region" description="Helical" evidence="6">
    <location>
        <begin position="43"/>
        <end position="65"/>
    </location>
</feature>
<keyword evidence="3 6" id="KW-0812">Transmembrane</keyword>
<keyword evidence="9" id="KW-1185">Reference proteome</keyword>
<dbReference type="RefSeq" id="WP_106606808.1">
    <property type="nucleotide sequence ID" value="NZ_PYGJ01000001.1"/>
</dbReference>
<comment type="caution">
    <text evidence="8">The sequence shown here is derived from an EMBL/GenBank/DDBJ whole genome shotgun (WGS) entry which is preliminary data.</text>
</comment>
<feature type="transmembrane region" description="Helical" evidence="6">
    <location>
        <begin position="12"/>
        <end position="31"/>
    </location>
</feature>
<evidence type="ECO:0000256" key="4">
    <source>
        <dbReference type="ARBA" id="ARBA00022989"/>
    </source>
</evidence>
<keyword evidence="5 6" id="KW-0472">Membrane</keyword>
<sequence length="298" mass="31287">MSAPLENRPAAAALSMLGAMAILGLIDNFIARIADTVGLWQFVALRAVLMAPLLILMARLGLGSLRPNNWIPVLGRAAALSTAMFLYFGALGLMTIAEALAGLFTSPIWVLLINTLVQRKPIGPWRILAVLIGFGGILLVLQPGANGFSPTLLMPVAAGFFYAISSIATRSWCAGESALSLLAANILVLGVLSALVQIGLGVAGAGDASYLARAWVWPVWDVVHLLVLQAAGSLAAVYMIIRAYQMDEPANVAVFEYSIMIFGPVFAWLLFGQLVGASQALGIACIAASGIVVAIRSR</sequence>
<feature type="transmembrane region" description="Helical" evidence="6">
    <location>
        <begin position="253"/>
        <end position="271"/>
    </location>
</feature>
<keyword evidence="4 6" id="KW-1133">Transmembrane helix</keyword>
<dbReference type="EMBL" id="PYGJ01000001">
    <property type="protein sequence ID" value="PSL22122.1"/>
    <property type="molecule type" value="Genomic_DNA"/>
</dbReference>
<dbReference type="InterPro" id="IPR000620">
    <property type="entry name" value="EamA_dom"/>
</dbReference>
<reference evidence="8 9" key="1">
    <citation type="submission" date="2018-03" db="EMBL/GenBank/DDBJ databases">
        <title>Genomic Encyclopedia of Archaeal and Bacterial Type Strains, Phase II (KMG-II): from individual species to whole genera.</title>
        <authorList>
            <person name="Goeker M."/>
        </authorList>
    </citation>
    <scope>NUCLEOTIDE SEQUENCE [LARGE SCALE GENOMIC DNA]</scope>
    <source>
        <strain evidence="8 9">DSM 100673</strain>
    </source>
</reference>